<evidence type="ECO:0000313" key="4">
    <source>
        <dbReference type="Proteomes" id="UP000196125"/>
    </source>
</evidence>
<reference evidence="2 5" key="2">
    <citation type="submission" date="2023-11" db="EMBL/GenBank/DDBJ databases">
        <title>Plant-associative lifestyle of Vibrio porteresiae and its evolutionary dynamics.</title>
        <authorList>
            <person name="Rameshkumar N."/>
            <person name="Kirti K."/>
        </authorList>
    </citation>
    <scope>NUCLEOTIDE SEQUENCE [LARGE SCALE GENOMIC DNA]</scope>
    <source>
        <strain evidence="2 5">MSSRF38</strain>
    </source>
</reference>
<evidence type="ECO:0000313" key="3">
    <source>
        <dbReference type="EMBL" id="SMR99924.1"/>
    </source>
</evidence>
<sequence>MKKFIGLLLLVSTMSDASPTSDQEITALLNVLQHSDCQFERSGTWYSGERAAAHLQDKWDYAKDEIDSSETFIRKIATGSWLTGSSYHVKCDQTMTTSAQWLNTQLQQLRTSQQSSPADSLQ</sequence>
<dbReference type="EMBL" id="FXXI01000001">
    <property type="protein sequence ID" value="SMR99924.1"/>
    <property type="molecule type" value="Genomic_DNA"/>
</dbReference>
<evidence type="ECO:0000256" key="1">
    <source>
        <dbReference type="SAM" id="SignalP"/>
    </source>
</evidence>
<dbReference type="OrthoDB" id="344871at2"/>
<dbReference type="InterPro" id="IPR035242">
    <property type="entry name" value="DUF5329"/>
</dbReference>
<dbReference type="Pfam" id="PF17263">
    <property type="entry name" value="DUF5329"/>
    <property type="match status" value="1"/>
</dbReference>
<reference evidence="3 4" key="1">
    <citation type="submission" date="2017-05" db="EMBL/GenBank/DDBJ databases">
        <authorList>
            <person name="Song R."/>
            <person name="Chenine A.L."/>
            <person name="Ruprecht R.M."/>
        </authorList>
    </citation>
    <scope>NUCLEOTIDE SEQUENCE [LARGE SCALE GENOMIC DNA]</scope>
    <source>
        <strain evidence="3 4">CECT 7927</strain>
    </source>
</reference>
<dbReference type="EMBL" id="JAWRCO010000001">
    <property type="protein sequence ID" value="MDW6003287.1"/>
    <property type="molecule type" value="Genomic_DNA"/>
</dbReference>
<gene>
    <name evidence="2" type="ORF">SBX37_10550</name>
    <name evidence="3" type="ORF">VIM7927_01162</name>
</gene>
<feature type="signal peptide" evidence="1">
    <location>
        <begin position="1"/>
        <end position="17"/>
    </location>
</feature>
<feature type="chain" id="PRO_5012147703" evidence="1">
    <location>
        <begin position="18"/>
        <end position="122"/>
    </location>
</feature>
<organism evidence="3 4">
    <name type="scientific">Vibrio mangrovi</name>
    <dbReference type="NCBI Taxonomy" id="474394"/>
    <lineage>
        <taxon>Bacteria</taxon>
        <taxon>Pseudomonadati</taxon>
        <taxon>Pseudomonadota</taxon>
        <taxon>Gammaproteobacteria</taxon>
        <taxon>Vibrionales</taxon>
        <taxon>Vibrionaceae</taxon>
        <taxon>Vibrio</taxon>
    </lineage>
</organism>
<keyword evidence="5" id="KW-1185">Reference proteome</keyword>
<protein>
    <submittedName>
        <fullName evidence="2">DUF5329 family protein</fullName>
    </submittedName>
</protein>
<name>A0A1Y6IQK1_9VIBR</name>
<accession>A0A1Y6IQK1</accession>
<dbReference type="AlphaFoldDB" id="A0A1Y6IQK1"/>
<dbReference type="Proteomes" id="UP001283366">
    <property type="component" value="Unassembled WGS sequence"/>
</dbReference>
<proteinExistence type="predicted"/>
<evidence type="ECO:0000313" key="2">
    <source>
        <dbReference type="EMBL" id="MDW6003287.1"/>
    </source>
</evidence>
<dbReference type="Proteomes" id="UP000196125">
    <property type="component" value="Unassembled WGS sequence"/>
</dbReference>
<dbReference type="RefSeq" id="WP_087479911.1">
    <property type="nucleotide sequence ID" value="NZ_AP024883.1"/>
</dbReference>
<evidence type="ECO:0000313" key="5">
    <source>
        <dbReference type="Proteomes" id="UP001283366"/>
    </source>
</evidence>
<keyword evidence="1" id="KW-0732">Signal</keyword>